<evidence type="ECO:0000256" key="3">
    <source>
        <dbReference type="ARBA" id="ARBA00023125"/>
    </source>
</evidence>
<keyword evidence="4" id="KW-0804">Transcription</keyword>
<dbReference type="CDD" id="cd01392">
    <property type="entry name" value="HTH_LacI"/>
    <property type="match status" value="1"/>
</dbReference>
<dbReference type="GO" id="GO:0003700">
    <property type="term" value="F:DNA-binding transcription factor activity"/>
    <property type="evidence" value="ECO:0007669"/>
    <property type="project" value="TreeGrafter"/>
</dbReference>
<protein>
    <submittedName>
        <fullName evidence="6">Unannotated protein</fullName>
    </submittedName>
</protein>
<dbReference type="PANTHER" id="PTHR30146">
    <property type="entry name" value="LACI-RELATED TRANSCRIPTIONAL REPRESSOR"/>
    <property type="match status" value="1"/>
</dbReference>
<dbReference type="SUPFAM" id="SSF53822">
    <property type="entry name" value="Periplasmic binding protein-like I"/>
    <property type="match status" value="1"/>
</dbReference>
<dbReference type="InterPro" id="IPR028082">
    <property type="entry name" value="Peripla_BP_I"/>
</dbReference>
<keyword evidence="1" id="KW-0678">Repressor</keyword>
<dbReference type="AlphaFoldDB" id="A0A6J6NE52"/>
<sequence>MAGPRPTIKDVAALAGVSKSLVSLAMRGSDRVAPASAAAIQSAANQLGYRPNAAARSLADRRSNTIGVLVQDLHNPISAEIIDGVQRQVRASGYHTMLVTGSEDAALEQSEIEKLLEFQVEGLVVIGHRMPAGVRDAITGDCPTVIITRAESEIAGLDSISNNDIAGARMAVDYLHGLGHRAIAHVTGGDNQVARMRKSGYEEAMNSYGLAKNIACYEGAFTDEGGYRGTSAALDSKHQHSAVFVANDLAAVGALAAVADRGLVVPKDVSIIGYDGMALGGLRSIGLTTIAQPLASMGEDAAALLFQRINDPGRLPVHIELEPSLVIRNSTGAYLG</sequence>
<dbReference type="Pfam" id="PF13377">
    <property type="entry name" value="Peripla_BP_3"/>
    <property type="match status" value="1"/>
</dbReference>
<name>A0A6J6NE52_9ZZZZ</name>
<keyword evidence="3" id="KW-0238">DNA-binding</keyword>
<dbReference type="PROSITE" id="PS50932">
    <property type="entry name" value="HTH_LACI_2"/>
    <property type="match status" value="1"/>
</dbReference>
<reference evidence="6" key="1">
    <citation type="submission" date="2020-05" db="EMBL/GenBank/DDBJ databases">
        <authorList>
            <person name="Chiriac C."/>
            <person name="Salcher M."/>
            <person name="Ghai R."/>
            <person name="Kavagutti S V."/>
        </authorList>
    </citation>
    <scope>NUCLEOTIDE SEQUENCE</scope>
</reference>
<feature type="domain" description="HTH lacI-type" evidence="5">
    <location>
        <begin position="6"/>
        <end position="60"/>
    </location>
</feature>
<organism evidence="6">
    <name type="scientific">freshwater metagenome</name>
    <dbReference type="NCBI Taxonomy" id="449393"/>
    <lineage>
        <taxon>unclassified sequences</taxon>
        <taxon>metagenomes</taxon>
        <taxon>ecological metagenomes</taxon>
    </lineage>
</organism>
<proteinExistence type="predicted"/>
<dbReference type="GO" id="GO:0000976">
    <property type="term" value="F:transcription cis-regulatory region binding"/>
    <property type="evidence" value="ECO:0007669"/>
    <property type="project" value="TreeGrafter"/>
</dbReference>
<evidence type="ECO:0000256" key="1">
    <source>
        <dbReference type="ARBA" id="ARBA00022491"/>
    </source>
</evidence>
<evidence type="ECO:0000259" key="5">
    <source>
        <dbReference type="PROSITE" id="PS50932"/>
    </source>
</evidence>
<dbReference type="Gene3D" id="3.40.50.2300">
    <property type="match status" value="2"/>
</dbReference>
<accession>A0A6J6NE52</accession>
<dbReference type="InterPro" id="IPR046335">
    <property type="entry name" value="LacI/GalR-like_sensor"/>
</dbReference>
<dbReference type="InterPro" id="IPR010982">
    <property type="entry name" value="Lambda_DNA-bd_dom_sf"/>
</dbReference>
<dbReference type="SMART" id="SM00354">
    <property type="entry name" value="HTH_LACI"/>
    <property type="match status" value="1"/>
</dbReference>
<keyword evidence="2" id="KW-0805">Transcription regulation</keyword>
<dbReference type="Gene3D" id="1.10.260.40">
    <property type="entry name" value="lambda repressor-like DNA-binding domains"/>
    <property type="match status" value="1"/>
</dbReference>
<evidence type="ECO:0000256" key="4">
    <source>
        <dbReference type="ARBA" id="ARBA00023163"/>
    </source>
</evidence>
<dbReference type="CDD" id="cd06267">
    <property type="entry name" value="PBP1_LacI_sugar_binding-like"/>
    <property type="match status" value="1"/>
</dbReference>
<dbReference type="PANTHER" id="PTHR30146:SF148">
    <property type="entry name" value="HTH-TYPE TRANSCRIPTIONAL REPRESSOR PURR-RELATED"/>
    <property type="match status" value="1"/>
</dbReference>
<dbReference type="EMBL" id="CAEZWW010000192">
    <property type="protein sequence ID" value="CAB4682743.1"/>
    <property type="molecule type" value="Genomic_DNA"/>
</dbReference>
<evidence type="ECO:0000313" key="6">
    <source>
        <dbReference type="EMBL" id="CAB4682743.1"/>
    </source>
</evidence>
<dbReference type="Pfam" id="PF00356">
    <property type="entry name" value="LacI"/>
    <property type="match status" value="1"/>
</dbReference>
<gene>
    <name evidence="6" type="ORF">UFOPK2310_01335</name>
</gene>
<dbReference type="InterPro" id="IPR000843">
    <property type="entry name" value="HTH_LacI"/>
</dbReference>
<dbReference type="SUPFAM" id="SSF47413">
    <property type="entry name" value="lambda repressor-like DNA-binding domains"/>
    <property type="match status" value="1"/>
</dbReference>
<evidence type="ECO:0000256" key="2">
    <source>
        <dbReference type="ARBA" id="ARBA00023015"/>
    </source>
</evidence>